<sequence length="77" mass="9105">MKFPLTFITAFRVLLLSFLCLFSFFSQAIELPQQVQNKLHSIGKSQAEQTLQQGMKRQQMRRNLQRQTPRQMPNRGH</sequence>
<gene>
    <name evidence="3" type="ORF">D4741_11420</name>
</gene>
<dbReference type="Proteomes" id="UP000265938">
    <property type="component" value="Unassembled WGS sequence"/>
</dbReference>
<evidence type="ECO:0000256" key="1">
    <source>
        <dbReference type="SAM" id="MobiDB-lite"/>
    </source>
</evidence>
<feature type="compositionally biased region" description="Polar residues" evidence="1">
    <location>
        <begin position="46"/>
        <end position="57"/>
    </location>
</feature>
<proteinExistence type="predicted"/>
<dbReference type="AlphaFoldDB" id="A0A3A3EJ36"/>
<evidence type="ECO:0000313" key="3">
    <source>
        <dbReference type="EMBL" id="RJF35577.1"/>
    </source>
</evidence>
<evidence type="ECO:0000256" key="2">
    <source>
        <dbReference type="SAM" id="SignalP"/>
    </source>
</evidence>
<dbReference type="EMBL" id="QYSE01000002">
    <property type="protein sequence ID" value="RJF35577.1"/>
    <property type="molecule type" value="Genomic_DNA"/>
</dbReference>
<feature type="region of interest" description="Disordered" evidence="1">
    <location>
        <begin position="46"/>
        <end position="77"/>
    </location>
</feature>
<organism evidence="3 4">
    <name type="scientific">Pseudoalteromonas gelatinilytica</name>
    <dbReference type="NCBI Taxonomy" id="1703256"/>
    <lineage>
        <taxon>Bacteria</taxon>
        <taxon>Pseudomonadati</taxon>
        <taxon>Pseudomonadota</taxon>
        <taxon>Gammaproteobacteria</taxon>
        <taxon>Alteromonadales</taxon>
        <taxon>Pseudoalteromonadaceae</taxon>
        <taxon>Pseudoalteromonas</taxon>
    </lineage>
</organism>
<feature type="chain" id="PRO_5017280229" evidence="2">
    <location>
        <begin position="29"/>
        <end position="77"/>
    </location>
</feature>
<reference evidence="3 4" key="1">
    <citation type="submission" date="2018-09" db="EMBL/GenBank/DDBJ databases">
        <title>Identification of marine bacteria producing industrial enzymes.</title>
        <authorList>
            <person name="Cheng T.H."/>
            <person name="Saidin J."/>
            <person name="Muhd D.D."/>
            <person name="Isa M.N.M."/>
            <person name="Bakar M.F.A."/>
            <person name="Ismail N."/>
        </authorList>
    </citation>
    <scope>NUCLEOTIDE SEQUENCE [LARGE SCALE GENOMIC DNA]</scope>
    <source>
        <strain evidence="3 4">MNAD 1.6</strain>
    </source>
</reference>
<evidence type="ECO:0000313" key="4">
    <source>
        <dbReference type="Proteomes" id="UP000265938"/>
    </source>
</evidence>
<protein>
    <submittedName>
        <fullName evidence="3">Uncharacterized protein</fullName>
    </submittedName>
</protein>
<feature type="signal peptide" evidence="2">
    <location>
        <begin position="1"/>
        <end position="28"/>
    </location>
</feature>
<name>A0A3A3EJ36_9GAMM</name>
<comment type="caution">
    <text evidence="3">The sequence shown here is derived from an EMBL/GenBank/DDBJ whole genome shotgun (WGS) entry which is preliminary data.</text>
</comment>
<dbReference type="RefSeq" id="WP_119853050.1">
    <property type="nucleotide sequence ID" value="NZ_QYSE01000002.1"/>
</dbReference>
<accession>A0A3A3EJ36</accession>
<keyword evidence="2" id="KW-0732">Signal</keyword>